<comment type="similarity">
    <text evidence="3 12 16">Belongs to the homoserine dehydrogenase family.</text>
</comment>
<evidence type="ECO:0000256" key="16">
    <source>
        <dbReference type="RuleBase" id="RU004171"/>
    </source>
</evidence>
<dbReference type="Pfam" id="PF00742">
    <property type="entry name" value="Homoserine_dh"/>
    <property type="match status" value="1"/>
</dbReference>
<reference evidence="19" key="1">
    <citation type="journal article" date="2021" name="PeerJ">
        <title>Extensive microbial diversity within the chicken gut microbiome revealed by metagenomics and culture.</title>
        <authorList>
            <person name="Gilroy R."/>
            <person name="Ravi A."/>
            <person name="Getino M."/>
            <person name="Pursley I."/>
            <person name="Horton D.L."/>
            <person name="Alikhan N.F."/>
            <person name="Baker D."/>
            <person name="Gharbi K."/>
            <person name="Hall N."/>
            <person name="Watson M."/>
            <person name="Adriaenssens E.M."/>
            <person name="Foster-Nyarko E."/>
            <person name="Jarju S."/>
            <person name="Secka A."/>
            <person name="Antonio M."/>
            <person name="Oren A."/>
            <person name="Chaudhuri R.R."/>
            <person name="La Ragione R."/>
            <person name="Hildebrand F."/>
            <person name="Pallen M.J."/>
        </authorList>
    </citation>
    <scope>NUCLEOTIDE SEQUENCE</scope>
    <source>
        <strain evidence="19">CHK187-11901</strain>
    </source>
</reference>
<keyword evidence="7 12" id="KW-0791">Threonine biosynthesis</keyword>
<dbReference type="PROSITE" id="PS01042">
    <property type="entry name" value="HOMOSER_DHGENASE"/>
    <property type="match status" value="1"/>
</dbReference>
<name>A0A9D2SW21_9FIRM</name>
<evidence type="ECO:0000256" key="12">
    <source>
        <dbReference type="PIRNR" id="PIRNR036497"/>
    </source>
</evidence>
<evidence type="ECO:0000256" key="6">
    <source>
        <dbReference type="ARBA" id="ARBA00022605"/>
    </source>
</evidence>
<dbReference type="PANTHER" id="PTHR43331:SF1">
    <property type="entry name" value="HOMOSERINE DEHYDROGENASE"/>
    <property type="match status" value="1"/>
</dbReference>
<dbReference type="InterPro" id="IPR005106">
    <property type="entry name" value="Asp/hSer_DH_NAD-bd"/>
</dbReference>
<dbReference type="NCBIfam" id="NF004976">
    <property type="entry name" value="PRK06349.1"/>
    <property type="match status" value="1"/>
</dbReference>
<feature type="binding site" evidence="14">
    <location>
        <position position="179"/>
    </location>
    <ligand>
        <name>L-homoserine</name>
        <dbReference type="ChEBI" id="CHEBI:57476"/>
    </ligand>
</feature>
<dbReference type="PIRSF" id="PIRSF036497">
    <property type="entry name" value="HDH_short"/>
    <property type="match status" value="1"/>
</dbReference>
<keyword evidence="9" id="KW-0915">Sodium</keyword>
<evidence type="ECO:0000256" key="11">
    <source>
        <dbReference type="ARBA" id="ARBA00048841"/>
    </source>
</evidence>
<dbReference type="Proteomes" id="UP000823896">
    <property type="component" value="Unassembled WGS sequence"/>
</dbReference>
<evidence type="ECO:0000256" key="13">
    <source>
        <dbReference type="PIRSR" id="PIRSR036497-1"/>
    </source>
</evidence>
<keyword evidence="12 14" id="KW-0521">NADP</keyword>
<feature type="binding site" evidence="14">
    <location>
        <begin position="7"/>
        <end position="12"/>
    </location>
    <ligand>
        <name>NADP(+)</name>
        <dbReference type="ChEBI" id="CHEBI:58349"/>
    </ligand>
</feature>
<evidence type="ECO:0000256" key="7">
    <source>
        <dbReference type="ARBA" id="ARBA00022697"/>
    </source>
</evidence>
<dbReference type="SUPFAM" id="SSF51735">
    <property type="entry name" value="NAD(P)-binding Rossmann-fold domains"/>
    <property type="match status" value="1"/>
</dbReference>
<comment type="pathway">
    <text evidence="1 15">Amino-acid biosynthesis; L-threonine biosynthesis; L-threonine from L-aspartate: step 3/5.</text>
</comment>
<evidence type="ECO:0000313" key="19">
    <source>
        <dbReference type="EMBL" id="HJC36226.1"/>
    </source>
</evidence>
<dbReference type="AlphaFoldDB" id="A0A9D2SW21"/>
<feature type="active site" description="Proton donor" evidence="13">
    <location>
        <position position="194"/>
    </location>
</feature>
<evidence type="ECO:0000259" key="18">
    <source>
        <dbReference type="Pfam" id="PF03447"/>
    </source>
</evidence>
<reference evidence="19" key="2">
    <citation type="submission" date="2021-04" db="EMBL/GenBank/DDBJ databases">
        <authorList>
            <person name="Gilroy R."/>
        </authorList>
    </citation>
    <scope>NUCLEOTIDE SEQUENCE</scope>
    <source>
        <strain evidence="19">CHK187-11901</strain>
    </source>
</reference>
<evidence type="ECO:0000313" key="20">
    <source>
        <dbReference type="Proteomes" id="UP000823896"/>
    </source>
</evidence>
<dbReference type="Gene3D" id="3.40.50.720">
    <property type="entry name" value="NAD(P)-binding Rossmann-like Domain"/>
    <property type="match status" value="1"/>
</dbReference>
<feature type="domain" description="Homoserine dehydrogenase catalytic" evidence="17">
    <location>
        <begin position="126"/>
        <end position="303"/>
    </location>
</feature>
<dbReference type="InterPro" id="IPR036291">
    <property type="entry name" value="NAD(P)-bd_dom_sf"/>
</dbReference>
<dbReference type="GO" id="GO:0009086">
    <property type="term" value="P:methionine biosynthetic process"/>
    <property type="evidence" value="ECO:0007669"/>
    <property type="project" value="UniProtKB-KW"/>
</dbReference>
<organism evidence="19 20">
    <name type="scientific">Candidatus Merdibacter merdavium</name>
    <dbReference type="NCBI Taxonomy" id="2838692"/>
    <lineage>
        <taxon>Bacteria</taxon>
        <taxon>Bacillati</taxon>
        <taxon>Bacillota</taxon>
        <taxon>Erysipelotrichia</taxon>
        <taxon>Erysipelotrichales</taxon>
        <taxon>Erysipelotrichaceae</taxon>
        <taxon>Merdibacter</taxon>
    </lineage>
</organism>
<evidence type="ECO:0000256" key="9">
    <source>
        <dbReference type="ARBA" id="ARBA00023053"/>
    </source>
</evidence>
<evidence type="ECO:0000256" key="4">
    <source>
        <dbReference type="ARBA" id="ARBA00013213"/>
    </source>
</evidence>
<dbReference type="Gene3D" id="3.30.360.10">
    <property type="entry name" value="Dihydrodipicolinate Reductase, domain 2"/>
    <property type="match status" value="1"/>
</dbReference>
<evidence type="ECO:0000256" key="2">
    <source>
        <dbReference type="ARBA" id="ARBA00005062"/>
    </source>
</evidence>
<comment type="catalytic activity">
    <reaction evidence="11">
        <text>L-homoserine + NADP(+) = L-aspartate 4-semialdehyde + NADPH + H(+)</text>
        <dbReference type="Rhea" id="RHEA:15761"/>
        <dbReference type="ChEBI" id="CHEBI:15378"/>
        <dbReference type="ChEBI" id="CHEBI:57476"/>
        <dbReference type="ChEBI" id="CHEBI:57783"/>
        <dbReference type="ChEBI" id="CHEBI:58349"/>
        <dbReference type="ChEBI" id="CHEBI:537519"/>
        <dbReference type="EC" id="1.1.1.3"/>
    </reaction>
    <physiologicalReaction direction="right-to-left" evidence="11">
        <dbReference type="Rhea" id="RHEA:15763"/>
    </physiologicalReaction>
</comment>
<dbReference type="InterPro" id="IPR001342">
    <property type="entry name" value="HDH_cat"/>
</dbReference>
<keyword evidence="8 12" id="KW-0560">Oxidoreductase</keyword>
<dbReference type="EMBL" id="DWWM01000023">
    <property type="protein sequence ID" value="HJC36226.1"/>
    <property type="molecule type" value="Genomic_DNA"/>
</dbReference>
<dbReference type="SUPFAM" id="SSF55347">
    <property type="entry name" value="Glyceraldehyde-3-phosphate dehydrogenase-like, C-terminal domain"/>
    <property type="match status" value="1"/>
</dbReference>
<dbReference type="Pfam" id="PF03447">
    <property type="entry name" value="NAD_binding_3"/>
    <property type="match status" value="1"/>
</dbReference>
<evidence type="ECO:0000256" key="5">
    <source>
        <dbReference type="ARBA" id="ARBA00013376"/>
    </source>
</evidence>
<dbReference type="PANTHER" id="PTHR43331">
    <property type="entry name" value="HOMOSERINE DEHYDROGENASE"/>
    <property type="match status" value="1"/>
</dbReference>
<accession>A0A9D2SW21</accession>
<dbReference type="InterPro" id="IPR019811">
    <property type="entry name" value="HDH_CS"/>
</dbReference>
<comment type="caution">
    <text evidence="19">The sequence shown here is derived from an EMBL/GenBank/DDBJ whole genome shotgun (WGS) entry which is preliminary data.</text>
</comment>
<comment type="pathway">
    <text evidence="2 15">Amino-acid biosynthesis; L-methionine biosynthesis via de novo pathway; L-homoserine from L-aspartate: step 3/3.</text>
</comment>
<protein>
    <recommendedName>
        <fullName evidence="5 12">Homoserine dehydrogenase</fullName>
        <shortName evidence="12">HDH</shortName>
        <ecNumber evidence="4 12">1.1.1.3</ecNumber>
    </recommendedName>
</protein>
<dbReference type="GO" id="GO:0050661">
    <property type="term" value="F:NADP binding"/>
    <property type="evidence" value="ECO:0007669"/>
    <property type="project" value="InterPro"/>
</dbReference>
<feature type="binding site" evidence="14">
    <location>
        <position position="94"/>
    </location>
    <ligand>
        <name>NADPH</name>
        <dbReference type="ChEBI" id="CHEBI:57783"/>
    </ligand>
</feature>
<evidence type="ECO:0000256" key="10">
    <source>
        <dbReference type="ARBA" id="ARBA00023167"/>
    </source>
</evidence>
<evidence type="ECO:0000256" key="3">
    <source>
        <dbReference type="ARBA" id="ARBA00006753"/>
    </source>
</evidence>
<proteinExistence type="inferred from homology"/>
<dbReference type="EC" id="1.1.1.3" evidence="4 12"/>
<sequence length="369" mass="40830">MNIALLGFGTVGKGVYEIIRRKATSDTAAINVSHILIYEGHDEKTMDIMTYDYEDILRDPDCTTVVEVIGGIEPAHTYILKALRSGRNVVTANKAVVAAHLQEFIETAREHQVQFRFEASCGGGIPWIHGLMQAKRIDPISRISGIFNGTSNYILDQMMKKDLDFDVTLKAAQEAGYAEADPSADIDGIDTANKAVISASLAFETYCCRDFPMSGIRNLKKSDLDWFRQRGRSIRLMMLAVAQEGRYCCVVEPMALDAHSLEANVPDNFNLTTLFGDTIGELKFYGQGAGSLPTGNAIVSDLIAIARSEPFEVPQMSEKTFDSALLAGDYVLRAHGEIGEFRNMDPVQMHEQYRLTLQEDPDAFLVRLA</sequence>
<evidence type="ECO:0000256" key="14">
    <source>
        <dbReference type="PIRSR" id="PIRSR036497-2"/>
    </source>
</evidence>
<evidence type="ECO:0000256" key="8">
    <source>
        <dbReference type="ARBA" id="ARBA00023002"/>
    </source>
</evidence>
<feature type="domain" description="Aspartate/homoserine dehydrogenase NAD-binding" evidence="18">
    <location>
        <begin position="7"/>
        <end position="118"/>
    </location>
</feature>
<evidence type="ECO:0000256" key="15">
    <source>
        <dbReference type="RuleBase" id="RU000579"/>
    </source>
</evidence>
<dbReference type="InterPro" id="IPR022697">
    <property type="entry name" value="HDH_short"/>
</dbReference>
<dbReference type="FunFam" id="3.30.360.10:FF:000005">
    <property type="entry name" value="Homoserine dehydrogenase"/>
    <property type="match status" value="1"/>
</dbReference>
<keyword evidence="6 12" id="KW-0028">Amino-acid biosynthesis</keyword>
<evidence type="ECO:0000259" key="17">
    <source>
        <dbReference type="Pfam" id="PF00742"/>
    </source>
</evidence>
<gene>
    <name evidence="19" type="ORF">H9702_03735</name>
</gene>
<keyword evidence="10 12" id="KW-0486">Methionine biosynthesis</keyword>
<dbReference type="GO" id="GO:0009088">
    <property type="term" value="P:threonine biosynthetic process"/>
    <property type="evidence" value="ECO:0007669"/>
    <property type="project" value="UniProtKB-KW"/>
</dbReference>
<dbReference type="GO" id="GO:0004412">
    <property type="term" value="F:homoserine dehydrogenase activity"/>
    <property type="evidence" value="ECO:0007669"/>
    <property type="project" value="UniProtKB-EC"/>
</dbReference>
<evidence type="ECO:0000256" key="1">
    <source>
        <dbReference type="ARBA" id="ARBA00005056"/>
    </source>
</evidence>